<organism evidence="2 3">
    <name type="scientific">Synechococcus phage Bellamy</name>
    <dbReference type="NCBI Taxonomy" id="2023996"/>
    <lineage>
        <taxon>Viruses</taxon>
        <taxon>Duplodnaviria</taxon>
        <taxon>Heunggongvirae</taxon>
        <taxon>Uroviricota</taxon>
        <taxon>Caudoviricetes</taxon>
        <taxon>Pantevenvirales</taxon>
        <taxon>Kyanoviridae</taxon>
        <taxon>Bellamyvirus</taxon>
        <taxon>Bellamyvirus bellamy</taxon>
    </lineage>
</organism>
<dbReference type="GeneID" id="54981348"/>
<accession>A0A222YXQ9</accession>
<evidence type="ECO:0000313" key="2">
    <source>
        <dbReference type="EMBL" id="ASR76065.1"/>
    </source>
</evidence>
<sequence>MATHINQNKDPKGADGGGTAHSNYTAQRIGNDHGNIKFGHVHKDAGTTSGVMLETTDSLHHITLDKAGERKGHTISVSPGDTVIEAGEKNTVDQTTIFINAVNGDICLIASNGKIRMQADDIEMIANGGGGNKGNIVMRAVENIKTDSKKFLVNATNFYRIATPGYAEIAGNSGMSLYASIIKGVTDACALKDSKTGHQKIQKENNSV</sequence>
<dbReference type="Proteomes" id="UP000221247">
    <property type="component" value="Segment"/>
</dbReference>
<dbReference type="EMBL" id="MF351863">
    <property type="protein sequence ID" value="ASR76065.1"/>
    <property type="molecule type" value="Genomic_DNA"/>
</dbReference>
<dbReference type="KEGG" id="vg:54981348"/>
<keyword evidence="3" id="KW-1185">Reference proteome</keyword>
<name>A0A222YXQ9_9CAUD</name>
<evidence type="ECO:0000256" key="1">
    <source>
        <dbReference type="SAM" id="MobiDB-lite"/>
    </source>
</evidence>
<feature type="region of interest" description="Disordered" evidence="1">
    <location>
        <begin position="1"/>
        <end position="27"/>
    </location>
</feature>
<reference evidence="2 3" key="1">
    <citation type="submission" date="2017-06" db="EMBL/GenBank/DDBJ databases">
        <authorList>
            <person name="Kim H.J."/>
            <person name="Triplett B.A."/>
        </authorList>
    </citation>
    <scope>NUCLEOTIDE SEQUENCE [LARGE SCALE GENOMIC DNA]</scope>
</reference>
<gene>
    <name evidence="2" type="primary">18</name>
    <name evidence="2" type="ORF">PBI_BELLAMY_18</name>
</gene>
<proteinExistence type="predicted"/>
<dbReference type="RefSeq" id="YP_009791177.1">
    <property type="nucleotide sequence ID" value="NC_047838.1"/>
</dbReference>
<protein>
    <submittedName>
        <fullName evidence="2">Uncharacterized protein</fullName>
    </submittedName>
</protein>
<evidence type="ECO:0000313" key="3">
    <source>
        <dbReference type="Proteomes" id="UP000221247"/>
    </source>
</evidence>